<proteinExistence type="predicted"/>
<dbReference type="EMBL" id="BAAAUV010000035">
    <property type="protein sequence ID" value="GAA3238569.1"/>
    <property type="molecule type" value="Genomic_DNA"/>
</dbReference>
<keyword evidence="3" id="KW-1185">Reference proteome</keyword>
<feature type="transmembrane region" description="Helical" evidence="1">
    <location>
        <begin position="12"/>
        <end position="34"/>
    </location>
</feature>
<organism evidence="2 3">
    <name type="scientific">Actinocorallia longicatena</name>
    <dbReference type="NCBI Taxonomy" id="111803"/>
    <lineage>
        <taxon>Bacteria</taxon>
        <taxon>Bacillati</taxon>
        <taxon>Actinomycetota</taxon>
        <taxon>Actinomycetes</taxon>
        <taxon>Streptosporangiales</taxon>
        <taxon>Thermomonosporaceae</taxon>
        <taxon>Actinocorallia</taxon>
    </lineage>
</organism>
<evidence type="ECO:0000313" key="3">
    <source>
        <dbReference type="Proteomes" id="UP001501237"/>
    </source>
</evidence>
<keyword evidence="1" id="KW-1133">Transmembrane helix</keyword>
<dbReference type="SUPFAM" id="SSF53955">
    <property type="entry name" value="Lysozyme-like"/>
    <property type="match status" value="1"/>
</dbReference>
<keyword evidence="1" id="KW-0472">Membrane</keyword>
<comment type="caution">
    <text evidence="2">The sequence shown here is derived from an EMBL/GenBank/DDBJ whole genome shotgun (WGS) entry which is preliminary data.</text>
</comment>
<evidence type="ECO:0008006" key="4">
    <source>
        <dbReference type="Google" id="ProtNLM"/>
    </source>
</evidence>
<evidence type="ECO:0000256" key="1">
    <source>
        <dbReference type="SAM" id="Phobius"/>
    </source>
</evidence>
<dbReference type="Proteomes" id="UP001501237">
    <property type="component" value="Unassembled WGS sequence"/>
</dbReference>
<dbReference type="RefSeq" id="WP_344838217.1">
    <property type="nucleotide sequence ID" value="NZ_BAAAUV010000035.1"/>
</dbReference>
<gene>
    <name evidence="2" type="ORF">GCM10010468_74160</name>
</gene>
<accession>A0ABP6QM60</accession>
<protein>
    <recommendedName>
        <fullName evidence="4">Transglycosylase-like protein with SLT domain</fullName>
    </recommendedName>
</protein>
<evidence type="ECO:0000313" key="2">
    <source>
        <dbReference type="EMBL" id="GAA3238569.1"/>
    </source>
</evidence>
<sequence length="220" mass="24848">MHESRRPLIIRILTSNALIGLVAMVVLGVVAFNLNFGGTSGPPALAEDGPISANEALQLIQQPDIGPIEANAIANAKRRAYERQKAIEKKAREKRAWYRKHKKEIDAKKEAERIAKLPNPSSEENKKLGKQLSDLRGWSSCWKSLETLWTHESHWNERADNPWSDAYGIPQALPGTKMATAGPNWQYNATTQIVWGLGYIKSRYGDPCKAWGFWQSHNWY</sequence>
<name>A0ABP6QM60_9ACTN</name>
<reference evidence="3" key="1">
    <citation type="journal article" date="2019" name="Int. J. Syst. Evol. Microbiol.">
        <title>The Global Catalogue of Microorganisms (GCM) 10K type strain sequencing project: providing services to taxonomists for standard genome sequencing and annotation.</title>
        <authorList>
            <consortium name="The Broad Institute Genomics Platform"/>
            <consortium name="The Broad Institute Genome Sequencing Center for Infectious Disease"/>
            <person name="Wu L."/>
            <person name="Ma J."/>
        </authorList>
    </citation>
    <scope>NUCLEOTIDE SEQUENCE [LARGE SCALE GENOMIC DNA]</scope>
    <source>
        <strain evidence="3">JCM 9377</strain>
    </source>
</reference>
<dbReference type="InterPro" id="IPR023346">
    <property type="entry name" value="Lysozyme-like_dom_sf"/>
</dbReference>
<keyword evidence="1" id="KW-0812">Transmembrane</keyword>